<evidence type="ECO:0000256" key="1">
    <source>
        <dbReference type="SAM" id="Phobius"/>
    </source>
</evidence>
<gene>
    <name evidence="2" type="ORF">UX67_C0038G0003</name>
</gene>
<feature type="transmembrane region" description="Helical" evidence="1">
    <location>
        <begin position="291"/>
        <end position="313"/>
    </location>
</feature>
<accession>A0A0G1QR70</accession>
<keyword evidence="1" id="KW-1133">Transmembrane helix</keyword>
<reference evidence="2 3" key="1">
    <citation type="journal article" date="2015" name="Nature">
        <title>rRNA introns, odd ribosomes, and small enigmatic genomes across a large radiation of phyla.</title>
        <authorList>
            <person name="Brown C.T."/>
            <person name="Hug L.A."/>
            <person name="Thomas B.C."/>
            <person name="Sharon I."/>
            <person name="Castelle C.J."/>
            <person name="Singh A."/>
            <person name="Wilkins M.J."/>
            <person name="Williams K.H."/>
            <person name="Banfield J.F."/>
        </authorList>
    </citation>
    <scope>NUCLEOTIDE SEQUENCE [LARGE SCALE GENOMIC DNA]</scope>
</reference>
<feature type="transmembrane region" description="Helical" evidence="1">
    <location>
        <begin position="114"/>
        <end position="133"/>
    </location>
</feature>
<dbReference type="EMBL" id="LCNC01000038">
    <property type="protein sequence ID" value="KKU47429.1"/>
    <property type="molecule type" value="Genomic_DNA"/>
</dbReference>
<name>A0A0G1QR70_9BACT</name>
<feature type="transmembrane region" description="Helical" evidence="1">
    <location>
        <begin position="343"/>
        <end position="359"/>
    </location>
</feature>
<dbReference type="AlphaFoldDB" id="A0A0G1QR70"/>
<keyword evidence="1" id="KW-0812">Transmembrane</keyword>
<proteinExistence type="predicted"/>
<evidence type="ECO:0000313" key="2">
    <source>
        <dbReference type="EMBL" id="KKU47429.1"/>
    </source>
</evidence>
<feature type="transmembrane region" description="Helical" evidence="1">
    <location>
        <begin position="192"/>
        <end position="211"/>
    </location>
</feature>
<feature type="transmembrane region" description="Helical" evidence="1">
    <location>
        <begin position="223"/>
        <end position="242"/>
    </location>
</feature>
<feature type="transmembrane region" description="Helical" evidence="1">
    <location>
        <begin position="400"/>
        <end position="417"/>
    </location>
</feature>
<keyword evidence="1" id="KW-0472">Membrane</keyword>
<feature type="transmembrane region" description="Helical" evidence="1">
    <location>
        <begin position="364"/>
        <end position="380"/>
    </location>
</feature>
<organism evidence="2 3">
    <name type="scientific">Candidatus Woesebacteria bacterium GW2011_GWF2_46_8</name>
    <dbReference type="NCBI Taxonomy" id="1618604"/>
    <lineage>
        <taxon>Bacteria</taxon>
        <taxon>Candidatus Woeseibacteriota</taxon>
    </lineage>
</organism>
<evidence type="ECO:0000313" key="3">
    <source>
        <dbReference type="Proteomes" id="UP000034831"/>
    </source>
</evidence>
<dbReference type="Proteomes" id="UP000034831">
    <property type="component" value="Unassembled WGS sequence"/>
</dbReference>
<comment type="caution">
    <text evidence="2">The sequence shown here is derived from an EMBL/GenBank/DDBJ whole genome shotgun (WGS) entry which is preliminary data.</text>
</comment>
<sequence length="421" mass="49881">MKEFFRKLSFPKLLLLGLFIRLILLPFSFHSDLNTNAIWGIYAQEFGLKGFYDWLNFGNYARPDYPPLAMVMFLNIRRIWEILFNFFWGLNVWIPLFPSNFIPWFEIKGYLSLIKLPGIIADIGISILIYRFVKKLKGELSAKVFASFFLFNPAIIYVSSVWGQLDSIVSFFALASLLLLLEKNYTKSLSSYFVSIMTKATYVPLSIILFIQSIKNKISLKRLLILFGLLLFYLWLIGVIFIDKSYLSWTMLTYVKKIIPGAVTLPYVNLNAFNFWGLLFGLERIPDSQELFGLSLNLWGWLVFTPIALIIIHKFIKGRNIFFSSLILFFAIFMFMPRVHERYFYPVFVFFPLVLFYYPKLKKYFYLLSGVFLLNLYHWWWVPNIPILAYFFDLEWVERFFSFLNFVVFGAILREYLSKEK</sequence>
<protein>
    <recommendedName>
        <fullName evidence="4">Glycosyltransferase RgtA/B/C/D-like domain-containing protein</fullName>
    </recommendedName>
</protein>
<feature type="transmembrane region" description="Helical" evidence="1">
    <location>
        <begin position="320"/>
        <end position="337"/>
    </location>
</feature>
<feature type="transmembrane region" description="Helical" evidence="1">
    <location>
        <begin position="83"/>
        <end position="102"/>
    </location>
</feature>
<evidence type="ECO:0008006" key="4">
    <source>
        <dbReference type="Google" id="ProtNLM"/>
    </source>
</evidence>